<accession>B7K6H2</accession>
<geneLocation type="plasmid" evidence="1 2">
    <name>pP880101</name>
</geneLocation>
<organism evidence="1 2">
    <name type="scientific">Rippkaea orientalis (strain PCC 8801 / RF-1)</name>
    <name type="common">Cyanothece sp. (strain PCC 8801)</name>
    <dbReference type="NCBI Taxonomy" id="41431"/>
    <lineage>
        <taxon>Bacteria</taxon>
        <taxon>Bacillati</taxon>
        <taxon>Cyanobacteriota</taxon>
        <taxon>Cyanophyceae</taxon>
        <taxon>Oscillatoriophycideae</taxon>
        <taxon>Chroococcales</taxon>
        <taxon>Aphanothecaceae</taxon>
        <taxon>Rippkaea</taxon>
        <taxon>Rippkaea orientalis</taxon>
    </lineage>
</organism>
<keyword evidence="2" id="KW-1185">Reference proteome</keyword>
<name>B7K6H2_RIPO1</name>
<sequence>MNHDIRIKRETYDQLIAHLQVHAATDEWARTLLEQLQTEAKPCYLLESGAYLLDSKNEAEYRVN</sequence>
<dbReference type="RefSeq" id="WP_012593030.1">
    <property type="nucleotide sequence ID" value="NC_011721.1"/>
</dbReference>
<dbReference type="KEGG" id="cyp:PCC8801_4475"/>
<keyword evidence="1" id="KW-0614">Plasmid</keyword>
<protein>
    <submittedName>
        <fullName evidence="1">Uncharacterized protein</fullName>
    </submittedName>
</protein>
<dbReference type="AlphaFoldDB" id="B7K6H2"/>
<proteinExistence type="predicted"/>
<reference evidence="2" key="1">
    <citation type="journal article" date="2011" name="MBio">
        <title>Novel metabolic attributes of the genus Cyanothece, comprising a group of unicellular nitrogen-fixing Cyanobacteria.</title>
        <authorList>
            <person name="Bandyopadhyay A."/>
            <person name="Elvitigala T."/>
            <person name="Welsh E."/>
            <person name="Stockel J."/>
            <person name="Liberton M."/>
            <person name="Min H."/>
            <person name="Sherman L.A."/>
            <person name="Pakrasi H.B."/>
        </authorList>
    </citation>
    <scope>NUCLEOTIDE SEQUENCE [LARGE SCALE GENOMIC DNA]</scope>
    <source>
        <strain evidence="2">PCC 8801</strain>
        <plasmid evidence="2">pP880101</plasmid>
    </source>
</reference>
<evidence type="ECO:0000313" key="2">
    <source>
        <dbReference type="Proteomes" id="UP000008204"/>
    </source>
</evidence>
<evidence type="ECO:0000313" key="1">
    <source>
        <dbReference type="EMBL" id="ACK68394.1"/>
    </source>
</evidence>
<dbReference type="EMBL" id="CP001288">
    <property type="protein sequence ID" value="ACK68394.1"/>
    <property type="molecule type" value="Genomic_DNA"/>
</dbReference>
<dbReference type="OrthoDB" id="9895309at2"/>
<gene>
    <name evidence="1" type="ordered locus">PCC8801_4475</name>
</gene>
<dbReference type="Proteomes" id="UP000008204">
    <property type="component" value="Plasmid pP880101"/>
</dbReference>
<dbReference type="HOGENOM" id="CLU_2860225_0_0_3"/>